<proteinExistence type="predicted"/>
<dbReference type="AlphaFoldDB" id="A0AAU8DJG8"/>
<dbReference type="InterPro" id="IPR036390">
    <property type="entry name" value="WH_DNA-bd_sf"/>
</dbReference>
<feature type="domain" description="HTH marR-type" evidence="1">
    <location>
        <begin position="10"/>
        <end position="142"/>
    </location>
</feature>
<organism evidence="2">
    <name type="scientific">Nakamurella sp. A5-74</name>
    <dbReference type="NCBI Taxonomy" id="3158264"/>
    <lineage>
        <taxon>Bacteria</taxon>
        <taxon>Bacillati</taxon>
        <taxon>Actinomycetota</taxon>
        <taxon>Actinomycetes</taxon>
        <taxon>Nakamurellales</taxon>
        <taxon>Nakamurellaceae</taxon>
        <taxon>Nakamurella</taxon>
    </lineage>
</organism>
<dbReference type="InterPro" id="IPR000835">
    <property type="entry name" value="HTH_MarR-typ"/>
</dbReference>
<gene>
    <name evidence="2" type="ORF">ABLG96_11010</name>
</gene>
<dbReference type="GO" id="GO:0006950">
    <property type="term" value="P:response to stress"/>
    <property type="evidence" value="ECO:0007669"/>
    <property type="project" value="TreeGrafter"/>
</dbReference>
<protein>
    <submittedName>
        <fullName evidence="2">MarR family transcriptional regulator</fullName>
    </submittedName>
</protein>
<dbReference type="SUPFAM" id="SSF46785">
    <property type="entry name" value="Winged helix' DNA-binding domain"/>
    <property type="match status" value="1"/>
</dbReference>
<dbReference type="PANTHER" id="PTHR33164:SF43">
    <property type="entry name" value="HTH-TYPE TRANSCRIPTIONAL REPRESSOR YETL"/>
    <property type="match status" value="1"/>
</dbReference>
<evidence type="ECO:0000259" key="1">
    <source>
        <dbReference type="PROSITE" id="PS50995"/>
    </source>
</evidence>
<dbReference type="InterPro" id="IPR039422">
    <property type="entry name" value="MarR/SlyA-like"/>
</dbReference>
<dbReference type="InterPro" id="IPR036388">
    <property type="entry name" value="WH-like_DNA-bd_sf"/>
</dbReference>
<sequence>MMSPELFDPADRSSYLLWQTAHLAGRQLTTALEPFDLTAAQFGALIHTGREPGISAAELARRVNLAPQSIQTALRPLLEREWVQRRPHPVHQRVLGNFLTPEGLMVAGQASSAVTSADARLVASLNDSEVSDLKDFLLRVLLSLNPTALDRSSLRQAGEADLGNA</sequence>
<name>A0AAU8DJG8_9ACTN</name>
<dbReference type="GO" id="GO:0003700">
    <property type="term" value="F:DNA-binding transcription factor activity"/>
    <property type="evidence" value="ECO:0007669"/>
    <property type="project" value="InterPro"/>
</dbReference>
<dbReference type="PANTHER" id="PTHR33164">
    <property type="entry name" value="TRANSCRIPTIONAL REGULATOR, MARR FAMILY"/>
    <property type="match status" value="1"/>
</dbReference>
<dbReference type="EMBL" id="CP159218">
    <property type="protein sequence ID" value="XCG61824.1"/>
    <property type="molecule type" value="Genomic_DNA"/>
</dbReference>
<reference evidence="2" key="1">
    <citation type="submission" date="2024-05" db="EMBL/GenBank/DDBJ databases">
        <authorList>
            <person name="Cai S.Y."/>
            <person name="Jin L.M."/>
            <person name="Li H.R."/>
        </authorList>
    </citation>
    <scope>NUCLEOTIDE SEQUENCE</scope>
    <source>
        <strain evidence="2">A5-74</strain>
    </source>
</reference>
<dbReference type="SMART" id="SM00347">
    <property type="entry name" value="HTH_MARR"/>
    <property type="match status" value="1"/>
</dbReference>
<dbReference type="Gene3D" id="1.10.10.10">
    <property type="entry name" value="Winged helix-like DNA-binding domain superfamily/Winged helix DNA-binding domain"/>
    <property type="match status" value="1"/>
</dbReference>
<evidence type="ECO:0000313" key="2">
    <source>
        <dbReference type="EMBL" id="XCG61824.1"/>
    </source>
</evidence>
<accession>A0AAU8DJG8</accession>
<dbReference type="Pfam" id="PF12802">
    <property type="entry name" value="MarR_2"/>
    <property type="match status" value="1"/>
</dbReference>
<dbReference type="RefSeq" id="WP_353647440.1">
    <property type="nucleotide sequence ID" value="NZ_CP159218.1"/>
</dbReference>
<dbReference type="PROSITE" id="PS50995">
    <property type="entry name" value="HTH_MARR_2"/>
    <property type="match status" value="1"/>
</dbReference>